<accession>A0A916E3S0</accession>
<dbReference type="EMBL" id="CAGKOT010000014">
    <property type="protein sequence ID" value="CAB5359890.1"/>
    <property type="molecule type" value="Genomic_DNA"/>
</dbReference>
<name>A0A916E3S0_9GLOM</name>
<dbReference type="OrthoDB" id="2473609at2759"/>
<dbReference type="Proteomes" id="UP000684084">
    <property type="component" value="Unassembled WGS sequence"/>
</dbReference>
<protein>
    <submittedName>
        <fullName evidence="2">Uncharacterized protein</fullName>
    </submittedName>
</protein>
<gene>
    <name evidence="1" type="ORF">CHRIB12_LOCUS7969</name>
    <name evidence="2" type="ORF">CHRIB12_LOCUS7970</name>
</gene>
<proteinExistence type="predicted"/>
<dbReference type="EMBL" id="CAGKOT010000014">
    <property type="protein sequence ID" value="CAB5359891.1"/>
    <property type="molecule type" value="Genomic_DNA"/>
</dbReference>
<evidence type="ECO:0000313" key="1">
    <source>
        <dbReference type="EMBL" id="CAB5359890.1"/>
    </source>
</evidence>
<evidence type="ECO:0000313" key="3">
    <source>
        <dbReference type="Proteomes" id="UP000684084"/>
    </source>
</evidence>
<evidence type="ECO:0000313" key="2">
    <source>
        <dbReference type="EMBL" id="CAB5359891.1"/>
    </source>
</evidence>
<sequence length="84" mass="10014">MVQLRRSRTPFYFISKQTTILKKSKYSQENESKFQKLRTGVDFDGQFSGTLDVRNFSRVNTGKSAIVFSFRFQWFQMAFSKFLF</sequence>
<comment type="caution">
    <text evidence="2">The sequence shown here is derived from an EMBL/GenBank/DDBJ whole genome shotgun (WGS) entry which is preliminary data.</text>
</comment>
<organism evidence="2 3">
    <name type="scientific">Rhizophagus irregularis</name>
    <dbReference type="NCBI Taxonomy" id="588596"/>
    <lineage>
        <taxon>Eukaryota</taxon>
        <taxon>Fungi</taxon>
        <taxon>Fungi incertae sedis</taxon>
        <taxon>Mucoromycota</taxon>
        <taxon>Glomeromycotina</taxon>
        <taxon>Glomeromycetes</taxon>
        <taxon>Glomerales</taxon>
        <taxon>Glomeraceae</taxon>
        <taxon>Rhizophagus</taxon>
    </lineage>
</organism>
<reference evidence="2" key="1">
    <citation type="submission" date="2020-05" db="EMBL/GenBank/DDBJ databases">
        <authorList>
            <person name="Rincon C."/>
            <person name="Sanders R I."/>
            <person name="Robbins C."/>
            <person name="Chaturvedi A."/>
        </authorList>
    </citation>
    <scope>NUCLEOTIDE SEQUENCE</scope>
    <source>
        <strain evidence="2">CHB12</strain>
    </source>
</reference>
<dbReference type="AlphaFoldDB" id="A0A916E3S0"/>